<sequence>MIEYDLDEARGILHVRPAEPLEQSDFWKLSGVVDPFLAREGDLTGLIVEARNFPGWASFGAMVAHVRFVRDHHRHIKKIAVVTDSALGDLAEHLISHFVSAEIRHFEPKDIGVARQWILT</sequence>
<dbReference type="RefSeq" id="WP_169454013.1">
    <property type="nucleotide sequence ID" value="NZ_CP051774.1"/>
</dbReference>
<evidence type="ECO:0000313" key="1">
    <source>
        <dbReference type="EMBL" id="QJE95700.1"/>
    </source>
</evidence>
<dbReference type="Gene3D" id="3.40.50.10600">
    <property type="entry name" value="SpoIIaa-like domains"/>
    <property type="match status" value="1"/>
</dbReference>
<evidence type="ECO:0000313" key="2">
    <source>
        <dbReference type="Proteomes" id="UP000501812"/>
    </source>
</evidence>
<proteinExistence type="predicted"/>
<dbReference type="InterPro" id="IPR021866">
    <property type="entry name" value="SpoIIAA-like"/>
</dbReference>
<organism evidence="1 2">
    <name type="scientific">Luteolibacter luteus</name>
    <dbReference type="NCBI Taxonomy" id="2728835"/>
    <lineage>
        <taxon>Bacteria</taxon>
        <taxon>Pseudomonadati</taxon>
        <taxon>Verrucomicrobiota</taxon>
        <taxon>Verrucomicrobiia</taxon>
        <taxon>Verrucomicrobiales</taxon>
        <taxon>Verrucomicrobiaceae</taxon>
        <taxon>Luteolibacter</taxon>
    </lineage>
</organism>
<dbReference type="SUPFAM" id="SSF52091">
    <property type="entry name" value="SpoIIaa-like"/>
    <property type="match status" value="1"/>
</dbReference>
<dbReference type="Pfam" id="PF11964">
    <property type="entry name" value="SpoIIAA-like"/>
    <property type="match status" value="1"/>
</dbReference>
<dbReference type="AlphaFoldDB" id="A0A858RHF9"/>
<gene>
    <name evidence="1" type="ORF">HHL09_07845</name>
</gene>
<dbReference type="KEGG" id="luo:HHL09_07845"/>
<keyword evidence="2" id="KW-1185">Reference proteome</keyword>
<dbReference type="EMBL" id="CP051774">
    <property type="protein sequence ID" value="QJE95700.1"/>
    <property type="molecule type" value="Genomic_DNA"/>
</dbReference>
<name>A0A858RHF9_9BACT</name>
<protein>
    <submittedName>
        <fullName evidence="1">STAS/SEC14 domain-containing protein</fullName>
    </submittedName>
</protein>
<dbReference type="InterPro" id="IPR036513">
    <property type="entry name" value="STAS_dom_sf"/>
</dbReference>
<dbReference type="InterPro" id="IPR038396">
    <property type="entry name" value="SpoIIAA-like_sf"/>
</dbReference>
<reference evidence="1 2" key="1">
    <citation type="submission" date="2020-04" db="EMBL/GenBank/DDBJ databases">
        <title>Luteolibacter sp. G-1-1-1 isolated from soil.</title>
        <authorList>
            <person name="Dahal R.H."/>
        </authorList>
    </citation>
    <scope>NUCLEOTIDE SEQUENCE [LARGE SCALE GENOMIC DNA]</scope>
    <source>
        <strain evidence="1 2">G-1-1-1</strain>
    </source>
</reference>
<accession>A0A858RHF9</accession>
<dbReference type="Proteomes" id="UP000501812">
    <property type="component" value="Chromosome"/>
</dbReference>